<feature type="chain" id="PRO_5046463264" evidence="1">
    <location>
        <begin position="25"/>
        <end position="140"/>
    </location>
</feature>
<name>A0ABS0Y183_9HYPH</name>
<evidence type="ECO:0000256" key="1">
    <source>
        <dbReference type="SAM" id="SignalP"/>
    </source>
</evidence>
<gene>
    <name evidence="2" type="ORF">JAO75_11675</name>
</gene>
<protein>
    <submittedName>
        <fullName evidence="2">Uncharacterized protein</fullName>
    </submittedName>
</protein>
<dbReference type="RefSeq" id="WP_199049316.1">
    <property type="nucleotide sequence ID" value="NZ_JAELXT010000010.1"/>
</dbReference>
<feature type="signal peptide" evidence="1">
    <location>
        <begin position="1"/>
        <end position="24"/>
    </location>
</feature>
<accession>A0ABS0Y183</accession>
<reference evidence="3" key="1">
    <citation type="submission" date="2020-12" db="EMBL/GenBank/DDBJ databases">
        <title>Hymenobacter sp.</title>
        <authorList>
            <person name="Kim M.K."/>
        </authorList>
    </citation>
    <scope>NUCLEOTIDE SEQUENCE [LARGE SCALE GENOMIC DNA]</scope>
    <source>
        <strain evidence="3">BT325</strain>
    </source>
</reference>
<evidence type="ECO:0000313" key="3">
    <source>
        <dbReference type="Proteomes" id="UP000620670"/>
    </source>
</evidence>
<evidence type="ECO:0000313" key="2">
    <source>
        <dbReference type="EMBL" id="MBJ6126062.1"/>
    </source>
</evidence>
<keyword evidence="1" id="KW-0732">Signal</keyword>
<dbReference type="Proteomes" id="UP000620670">
    <property type="component" value="Unassembled WGS sequence"/>
</dbReference>
<comment type="caution">
    <text evidence="2">The sequence shown here is derived from an EMBL/GenBank/DDBJ whole genome shotgun (WGS) entry which is preliminary data.</text>
</comment>
<proteinExistence type="predicted"/>
<sequence>MMKSSITTLLAAMMLVAPTQSAIAQKANTACVWSLARMVQLFEELCHPDEHSDYRATLNESVAALHARTKELGTVADIDRVSNDMKGSLEGEFAKQPTFCQRGHLFDMSRAMRGKGIERIKQDTANTLAVPRERQVNGCL</sequence>
<keyword evidence="3" id="KW-1185">Reference proteome</keyword>
<dbReference type="EMBL" id="JAELXT010000010">
    <property type="protein sequence ID" value="MBJ6126062.1"/>
    <property type="molecule type" value="Genomic_DNA"/>
</dbReference>
<organism evidence="2 3">
    <name type="scientific">Microvirga splendida</name>
    <dbReference type="NCBI Taxonomy" id="2795727"/>
    <lineage>
        <taxon>Bacteria</taxon>
        <taxon>Pseudomonadati</taxon>
        <taxon>Pseudomonadota</taxon>
        <taxon>Alphaproteobacteria</taxon>
        <taxon>Hyphomicrobiales</taxon>
        <taxon>Methylobacteriaceae</taxon>
        <taxon>Microvirga</taxon>
    </lineage>
</organism>